<feature type="region of interest" description="Disordered" evidence="2">
    <location>
        <begin position="1578"/>
        <end position="1601"/>
    </location>
</feature>
<feature type="compositionally biased region" description="Basic and acidic residues" evidence="2">
    <location>
        <begin position="315"/>
        <end position="324"/>
    </location>
</feature>
<dbReference type="PANTHER" id="PTHR15742:SF5">
    <property type="entry name" value="GIRDIN"/>
    <property type="match status" value="1"/>
</dbReference>
<dbReference type="Proteomes" id="UP000092443">
    <property type="component" value="Unplaced"/>
</dbReference>
<keyword evidence="1" id="KW-0175">Coiled coil</keyword>
<feature type="compositionally biased region" description="Basic and acidic residues" evidence="2">
    <location>
        <begin position="199"/>
        <end position="212"/>
    </location>
</feature>
<feature type="coiled-coil region" evidence="1">
    <location>
        <begin position="844"/>
        <end position="1008"/>
    </location>
</feature>
<feature type="compositionally biased region" description="Polar residues" evidence="2">
    <location>
        <begin position="1754"/>
        <end position="1779"/>
    </location>
</feature>
<evidence type="ECO:0000313" key="3">
    <source>
        <dbReference type="Proteomes" id="UP000092443"/>
    </source>
</evidence>
<feature type="region of interest" description="Disordered" evidence="2">
    <location>
        <begin position="185"/>
        <end position="324"/>
    </location>
</feature>
<dbReference type="PANTHER" id="PTHR15742">
    <property type="entry name" value="GIRDIN"/>
    <property type="match status" value="1"/>
</dbReference>
<feature type="region of interest" description="Disordered" evidence="2">
    <location>
        <begin position="1811"/>
        <end position="1879"/>
    </location>
</feature>
<dbReference type="InterPro" id="IPR049885">
    <property type="entry name" value="MTCL1-3"/>
</dbReference>
<sequence>MHHLYPSFKGDLLCPLGFHPQTRYPTRCKRCFRDYKEHTARRGSEDVAASSPNLSDNFNLRPSSRTWTSTQNLSSPNNNEIVVHFNVELKRRPQSWTSTPDLDDVDDRQTLSKGGNIGSAENDADITVKLPMPPRRHTTALDLKEVENPTSSNVNASSSKSSPLKDIPEDLIIRSSDSLAERARKINTLKKQRSQNSRESSRERSIPKKTEGDNGDEESTSLERSRSSTSFGTNSVSEETKHLSLPPKKPSIVNDSRPLSAPLNDVSSLSSKSVVAALPPTPPKNSYKSKTSPSNQTTSSSSSPSSSVTTTSSTRRKELERQKTAQDVEFMLNIKDNHYRDKKLTHDNLSITTELADVGHAISDHERAEEIKNLRLEFDAMKTRAEKAEREKSDLLLRRLASMETAPNRTAASEALMLQKKVNELKDQLDKISEEKRKLNTRMKDLENNPKSTEHELRRKLQAAEQICEELMEENQEAKTEIVNLQAEMDELQDTFREDDAKAKTSLQKDLEKTTKNCRILSFKLKKCERKIETLEQERQNSGNEGLNARIKQLEEELRFSNELTKKLQIEAEELRNPGKKKTPTLGVLGKSTSADGRITRESLTRGGSQEDPQQLLRDLQDSVERESDLKDQLKFAEEEVSKLWTRPLKARNDTNQGTQTSWESNEILHFPRASQTELIEMFDVCLQTDDGSEIACFSHATQMISKEKQDVYAQIDDSYNMKLMPEPQNININYVATEDVTPVALPVGVWDMQKTIRALSKEDSTLSVIIPSVTSLRTFSFPSISQSSLLFPNVISRALRSRSCHGAAQKLSSVPPRVSVEINAERDEGISDEDDPAELRILLELNEQEASILRQKVEELEKENSQVKNHIRELQDHLRSDIAADKRTSFASFASFGTSEKRLKSLNEELDKLKKSLKEKDIQIGRLQASQASQDVKTISSKLSSLEGENERLQKEVKCLQLQALRSSSSLEKVNNSAELATLKDTLNKAEGERDILRTKLKRILQEAEEKLPPKTAIRITDLTPKNQLKKWLEELGEENNEMRAIVLKSDAQLVQKLVSEKKSMEEDLNKYKEKLKQIENELQTVKVSAVSATKMHDLEKCLKKSEEEARSLNNKIKELEEKIKKQDNEVKQSESNKCLLEQQTKADKEKFVKLEKDYEKERKEREKLEGKLVTKDSELQAARKITEKTKQSLEKEIKELKSKGSKTDSKQILDLKKQIEGLQESLASESKRCAELNSQWEKLSEETILSKAQLTTEKANLQSELNVAKQKISDLNDVRANRNELTKKLNEAQKKIQELEQKCLKFGASDYEKTMLQNKLAERNQEYDRLRRENEMNIDLVFQLRKDNDELNKKLNDFSRIEQIQSSINTQNAALEIEVKSLKTQLENTELQMKSEVAATRLRYEQQVKNLSTELTSMHRQCERFKKDRDAFKQMLESAQKKIGDLKANSSGRQSRTSMHSSDEDDKSKIAYLEQQIGCLEDQLVESRLEVSKVKTELVSERSANEIKISEMQSKLNEFEEERVIGSGRTKIPGMKTKLELSWQKEREEQQRLLQETSTLARDLRQTLFEVERERDKERLESKRRTDQLKRANEEEMEEGRKKIAELQCDLLELRDVHAKLRTSNEKLRRERERYEKELIKRRMEQEGGERKIGSLLHTVDELLKIAPNLNQVEIGRSPNELKPCTQAAAAAKRSRSPSPSLNTLNVGNKLARLAEASEEFRKFQRINEEEHERSRLRRNLRRAASQENDTHGSQSSVASAMSLQRNGVKLSRTTTNGSVMRKSLSLDQSIQRDQNIWCQDEGSVSSMQSIDSELGGLVRDSSMDSRLDSRLSGGSTQSDIPRGPRKKKKGLIGKLRSLTMSSRNSESEISIQGSDSDISVASDMRASKKDLRNRFSGMFKRSGSTSRSASTERAPSEQRPVAVTIVGGENGPLPREPPPANSMTPKPIRSVSKPPTPTPTTPLTRRRLAK</sequence>
<feature type="compositionally biased region" description="Polar residues" evidence="2">
    <location>
        <begin position="1450"/>
        <end position="1462"/>
    </location>
</feature>
<feature type="compositionally biased region" description="Low complexity" evidence="2">
    <location>
        <begin position="266"/>
        <end position="278"/>
    </location>
</feature>
<feature type="compositionally biased region" description="Low complexity" evidence="2">
    <location>
        <begin position="151"/>
        <end position="162"/>
    </location>
</feature>
<evidence type="ECO:0000313" key="4">
    <source>
        <dbReference type="RefSeq" id="XP_037894340.1"/>
    </source>
</evidence>
<accession>A0A9C5ZE79</accession>
<feature type="region of interest" description="Disordered" evidence="2">
    <location>
        <begin position="1745"/>
        <end position="1779"/>
    </location>
</feature>
<feature type="compositionally biased region" description="Polar residues" evidence="2">
    <location>
        <begin position="1861"/>
        <end position="1879"/>
    </location>
</feature>
<evidence type="ECO:0000256" key="1">
    <source>
        <dbReference type="SAM" id="Coils"/>
    </source>
</evidence>
<feature type="region of interest" description="Disordered" evidence="2">
    <location>
        <begin position="1445"/>
        <end position="1469"/>
    </location>
</feature>
<proteinExistence type="predicted"/>
<feature type="region of interest" description="Disordered" evidence="2">
    <location>
        <begin position="575"/>
        <end position="615"/>
    </location>
</feature>
<gene>
    <name evidence="4" type="primary">LOC119640400</name>
</gene>
<dbReference type="RefSeq" id="XP_037894340.1">
    <property type="nucleotide sequence ID" value="XM_038038412.1"/>
</dbReference>
<feature type="region of interest" description="Disordered" evidence="2">
    <location>
        <begin position="93"/>
        <end position="125"/>
    </location>
</feature>
<feature type="coiled-coil region" evidence="1">
    <location>
        <begin position="371"/>
        <end position="571"/>
    </location>
</feature>
<feature type="compositionally biased region" description="Low complexity" evidence="2">
    <location>
        <begin position="289"/>
        <end position="313"/>
    </location>
</feature>
<feature type="coiled-coil region" evidence="1">
    <location>
        <begin position="1056"/>
        <end position="1335"/>
    </location>
</feature>
<dbReference type="GeneID" id="119640400"/>
<organism evidence="3 4">
    <name type="scientific">Glossina fuscipes</name>
    <dbReference type="NCBI Taxonomy" id="7396"/>
    <lineage>
        <taxon>Eukaryota</taxon>
        <taxon>Metazoa</taxon>
        <taxon>Ecdysozoa</taxon>
        <taxon>Arthropoda</taxon>
        <taxon>Hexapoda</taxon>
        <taxon>Insecta</taxon>
        <taxon>Pterygota</taxon>
        <taxon>Neoptera</taxon>
        <taxon>Endopterygota</taxon>
        <taxon>Diptera</taxon>
        <taxon>Brachycera</taxon>
        <taxon>Muscomorpha</taxon>
        <taxon>Hippoboscoidea</taxon>
        <taxon>Glossinidae</taxon>
        <taxon>Glossina</taxon>
    </lineage>
</organism>
<protein>
    <submittedName>
        <fullName evidence="4">Centromere-associated protein E isoform X6</fullName>
    </submittedName>
</protein>
<feature type="compositionally biased region" description="Polar residues" evidence="2">
    <location>
        <begin position="1905"/>
        <end position="1916"/>
    </location>
</feature>
<reference evidence="4" key="1">
    <citation type="submission" date="2025-08" db="UniProtKB">
        <authorList>
            <consortium name="RefSeq"/>
        </authorList>
    </citation>
    <scope>IDENTIFICATION</scope>
    <source>
        <tissue evidence="4">Whole body pupa</tissue>
    </source>
</reference>
<evidence type="ECO:0000256" key="2">
    <source>
        <dbReference type="SAM" id="MobiDB-lite"/>
    </source>
</evidence>
<feature type="region of interest" description="Disordered" evidence="2">
    <location>
        <begin position="1894"/>
        <end position="1973"/>
    </location>
</feature>
<feature type="region of interest" description="Disordered" evidence="2">
    <location>
        <begin position="140"/>
        <end position="169"/>
    </location>
</feature>
<keyword evidence="3" id="KW-1185">Reference proteome</keyword>
<name>A0A9C5ZE79_9MUSC</name>